<comment type="subcellular location">
    <subcellularLocation>
        <location evidence="4 17">Cytoplasm</location>
    </subcellularLocation>
</comment>
<organism evidence="21 22">
    <name type="scientific">Amycolatopsis acididurans</name>
    <dbReference type="NCBI Taxonomy" id="2724524"/>
    <lineage>
        <taxon>Bacteria</taxon>
        <taxon>Bacillati</taxon>
        <taxon>Actinomycetota</taxon>
        <taxon>Actinomycetes</taxon>
        <taxon>Pseudonocardiales</taxon>
        <taxon>Pseudonocardiaceae</taxon>
        <taxon>Amycolatopsis</taxon>
    </lineage>
</organism>
<dbReference type="GO" id="GO:0008965">
    <property type="term" value="F:phosphoenolpyruvate-protein phosphotransferase activity"/>
    <property type="evidence" value="ECO:0007669"/>
    <property type="project" value="UniProtKB-EC"/>
</dbReference>
<evidence type="ECO:0000259" key="18">
    <source>
        <dbReference type="Pfam" id="PF00391"/>
    </source>
</evidence>
<evidence type="ECO:0000256" key="14">
    <source>
        <dbReference type="ARBA" id="ARBA00022777"/>
    </source>
</evidence>
<evidence type="ECO:0000256" key="6">
    <source>
        <dbReference type="ARBA" id="ARBA00012232"/>
    </source>
</evidence>
<comment type="function">
    <text evidence="3 17">General (non sugar-specific) component of the phosphoenolpyruvate-dependent sugar phosphotransferase system (sugar PTS). This major carbohydrate active-transport system catalyzes the phosphorylation of incoming sugar substrates concomitantly with their translocation across the cell membrane. Enzyme I transfers the phosphoryl group from phosphoenolpyruvate (PEP) to the phosphoryl carrier protein (HPr).</text>
</comment>
<evidence type="ECO:0000256" key="5">
    <source>
        <dbReference type="ARBA" id="ARBA00007837"/>
    </source>
</evidence>
<dbReference type="SUPFAM" id="SSF51621">
    <property type="entry name" value="Phosphoenolpyruvate/pyruvate domain"/>
    <property type="match status" value="1"/>
</dbReference>
<feature type="domain" description="Phosphotransferase system enzyme I N-terminal" evidence="20">
    <location>
        <begin position="11"/>
        <end position="127"/>
    </location>
</feature>
<evidence type="ECO:0000256" key="11">
    <source>
        <dbReference type="ARBA" id="ARBA00022679"/>
    </source>
</evidence>
<dbReference type="RefSeq" id="WP_168520987.1">
    <property type="nucleotide sequence ID" value="NZ_JAAXLS010000042.1"/>
</dbReference>
<dbReference type="PIRSF" id="PIRSF000732">
    <property type="entry name" value="PTS_enzyme_I"/>
    <property type="match status" value="1"/>
</dbReference>
<evidence type="ECO:0000256" key="12">
    <source>
        <dbReference type="ARBA" id="ARBA00022683"/>
    </source>
</evidence>
<evidence type="ECO:0000256" key="10">
    <source>
        <dbReference type="ARBA" id="ARBA00022597"/>
    </source>
</evidence>
<accession>A0ABX1JEB0</accession>
<dbReference type="InterPro" id="IPR036618">
    <property type="entry name" value="PtsI_HPr-bd_sf"/>
</dbReference>
<evidence type="ECO:0000313" key="21">
    <source>
        <dbReference type="EMBL" id="NKQ57784.1"/>
    </source>
</evidence>
<feature type="domain" description="PEP-utilising enzyme C-terminal" evidence="19">
    <location>
        <begin position="256"/>
        <end position="525"/>
    </location>
</feature>
<comment type="caution">
    <text evidence="21">The sequence shown here is derived from an EMBL/GenBank/DDBJ whole genome shotgun (WGS) entry which is preliminary data.</text>
</comment>
<sequence length="567" mass="57425">MSTAVDDSVVTGIGVSPGVAAGPVARLAEPPALPADTGPEPDADAAAGRAREALAAVAADLESRAARATGEAADVLLAQAMMVRDPALTEQVSAALAGGKSLPHAVAAAFDVFRSAMEAAGGYLAERTADLADLCRRTLACLLGLPMPGIPDPGHPFVLVATDLAPADTATLDPSRVLAIVTGQGGPTSHTAILAKSLGIPAVVACHRAGGITDDTELLVDGTTGTVVVTPPAEEVERALSAWAAHRDALSAARGPGRTQDGTSVALLVNLGGAADLSAAAAADSEGVGLLRTEFLYLGRTEAPARDEQCAAYGKVFAAFSGRKVVVRTLDAGADKPLPYLGQGEEPNPALGVRGLRLDRRQPRILDEQLAAIATARDQHDAEVWVMAPMVSTPAEAAAFAARARSHGLGVAGTMIEVPAAALRAQQVLAGCDFASIGTNDLGQYTYAADRMAGELADLLDPWQPALLELVRHAAEAGRRAGKPVGVCGEAAGDPYLALVLAGVGVTSLSMAPASLAAVRLALAAHTLAECQALAEMALSAEDARHAREAITAGANPITTSEALPAR</sequence>
<evidence type="ECO:0000256" key="8">
    <source>
        <dbReference type="ARBA" id="ARBA00022448"/>
    </source>
</evidence>
<comment type="catalytic activity">
    <reaction evidence="1 17">
        <text>L-histidyl-[protein] + phosphoenolpyruvate = N(pros)-phospho-L-histidyl-[protein] + pyruvate</text>
        <dbReference type="Rhea" id="RHEA:23880"/>
        <dbReference type="Rhea" id="RHEA-COMP:9745"/>
        <dbReference type="Rhea" id="RHEA-COMP:9746"/>
        <dbReference type="ChEBI" id="CHEBI:15361"/>
        <dbReference type="ChEBI" id="CHEBI:29979"/>
        <dbReference type="ChEBI" id="CHEBI:58702"/>
        <dbReference type="ChEBI" id="CHEBI:64837"/>
        <dbReference type="EC" id="2.7.3.9"/>
    </reaction>
</comment>
<dbReference type="NCBIfam" id="TIGR01417">
    <property type="entry name" value="PTS_I_fam"/>
    <property type="match status" value="1"/>
</dbReference>
<dbReference type="InterPro" id="IPR006318">
    <property type="entry name" value="PTS_EI-like"/>
</dbReference>
<protein>
    <recommendedName>
        <fullName evidence="7 17">Phosphoenolpyruvate-protein phosphotransferase</fullName>
        <ecNumber evidence="6 17">2.7.3.9</ecNumber>
    </recommendedName>
    <alternativeName>
        <fullName evidence="16 17">Phosphotransferase system, enzyme I</fullName>
    </alternativeName>
</protein>
<keyword evidence="15 17" id="KW-0460">Magnesium</keyword>
<dbReference type="PRINTS" id="PR01736">
    <property type="entry name" value="PHPHTRNFRASE"/>
</dbReference>
<evidence type="ECO:0000256" key="9">
    <source>
        <dbReference type="ARBA" id="ARBA00022490"/>
    </source>
</evidence>
<proteinExistence type="inferred from homology"/>
<keyword evidence="8 17" id="KW-0813">Transport</keyword>
<keyword evidence="12 17" id="KW-0598">Phosphotransferase system</keyword>
<evidence type="ECO:0000256" key="15">
    <source>
        <dbReference type="ARBA" id="ARBA00022842"/>
    </source>
</evidence>
<dbReference type="InterPro" id="IPR000121">
    <property type="entry name" value="PEP_util_C"/>
</dbReference>
<dbReference type="EC" id="2.7.3.9" evidence="6 17"/>
<evidence type="ECO:0000256" key="7">
    <source>
        <dbReference type="ARBA" id="ARBA00016544"/>
    </source>
</evidence>
<keyword evidence="14 17" id="KW-0418">Kinase</keyword>
<dbReference type="InterPro" id="IPR050499">
    <property type="entry name" value="PEP-utilizing_PTS_enzyme"/>
</dbReference>
<gene>
    <name evidence="21" type="primary">ptsP</name>
    <name evidence="21" type="ORF">HFP15_33480</name>
</gene>
<keyword evidence="9 17" id="KW-0963">Cytoplasm</keyword>
<keyword evidence="22" id="KW-1185">Reference proteome</keyword>
<dbReference type="Gene3D" id="3.20.20.60">
    <property type="entry name" value="Phosphoenolpyruvate-binding domains"/>
    <property type="match status" value="1"/>
</dbReference>
<evidence type="ECO:0000259" key="20">
    <source>
        <dbReference type="Pfam" id="PF05524"/>
    </source>
</evidence>
<comment type="cofactor">
    <cofactor evidence="2 17">
        <name>Mg(2+)</name>
        <dbReference type="ChEBI" id="CHEBI:18420"/>
    </cofactor>
</comment>
<dbReference type="EMBL" id="JAAXLS010000042">
    <property type="protein sequence ID" value="NKQ57784.1"/>
    <property type="molecule type" value="Genomic_DNA"/>
</dbReference>
<evidence type="ECO:0000313" key="22">
    <source>
        <dbReference type="Proteomes" id="UP000715441"/>
    </source>
</evidence>
<dbReference type="SUPFAM" id="SSF47831">
    <property type="entry name" value="Enzyme I of the PEP:sugar phosphotransferase system HPr-binding (sub)domain"/>
    <property type="match status" value="1"/>
</dbReference>
<dbReference type="Pfam" id="PF00391">
    <property type="entry name" value="PEP-utilizers"/>
    <property type="match status" value="1"/>
</dbReference>
<keyword evidence="11 17" id="KW-0808">Transferase</keyword>
<dbReference type="InterPro" id="IPR024692">
    <property type="entry name" value="PTS_EI"/>
</dbReference>
<keyword evidence="13 17" id="KW-0479">Metal-binding</keyword>
<dbReference type="InterPro" id="IPR008279">
    <property type="entry name" value="PEP-util_enz_mobile_dom"/>
</dbReference>
<dbReference type="Gene3D" id="1.10.274.10">
    <property type="entry name" value="PtsI, HPr-binding domain"/>
    <property type="match status" value="1"/>
</dbReference>
<dbReference type="InterPro" id="IPR008731">
    <property type="entry name" value="PTS_EIN"/>
</dbReference>
<evidence type="ECO:0000256" key="16">
    <source>
        <dbReference type="ARBA" id="ARBA00033235"/>
    </source>
</evidence>
<evidence type="ECO:0000256" key="1">
    <source>
        <dbReference type="ARBA" id="ARBA00000683"/>
    </source>
</evidence>
<dbReference type="PANTHER" id="PTHR46244:SF3">
    <property type="entry name" value="PHOSPHOENOLPYRUVATE-PROTEIN PHOSPHOTRANSFERASE"/>
    <property type="match status" value="1"/>
</dbReference>
<dbReference type="Gene3D" id="3.50.30.10">
    <property type="entry name" value="Phosphohistidine domain"/>
    <property type="match status" value="1"/>
</dbReference>
<evidence type="ECO:0000256" key="17">
    <source>
        <dbReference type="PIRNR" id="PIRNR000732"/>
    </source>
</evidence>
<name>A0ABX1JEB0_9PSEU</name>
<dbReference type="Proteomes" id="UP000715441">
    <property type="component" value="Unassembled WGS sequence"/>
</dbReference>
<dbReference type="Pfam" id="PF02896">
    <property type="entry name" value="PEP-utilizers_C"/>
    <property type="match status" value="1"/>
</dbReference>
<evidence type="ECO:0000256" key="4">
    <source>
        <dbReference type="ARBA" id="ARBA00004496"/>
    </source>
</evidence>
<evidence type="ECO:0000256" key="13">
    <source>
        <dbReference type="ARBA" id="ARBA00022723"/>
    </source>
</evidence>
<comment type="similarity">
    <text evidence="5 17">Belongs to the PEP-utilizing enzyme family.</text>
</comment>
<evidence type="ECO:0000256" key="2">
    <source>
        <dbReference type="ARBA" id="ARBA00001946"/>
    </source>
</evidence>
<evidence type="ECO:0000256" key="3">
    <source>
        <dbReference type="ARBA" id="ARBA00002728"/>
    </source>
</evidence>
<feature type="domain" description="PEP-utilising enzyme mobile" evidence="18">
    <location>
        <begin position="157"/>
        <end position="225"/>
    </location>
</feature>
<evidence type="ECO:0000259" key="19">
    <source>
        <dbReference type="Pfam" id="PF02896"/>
    </source>
</evidence>
<dbReference type="PANTHER" id="PTHR46244">
    <property type="entry name" value="PHOSPHOENOLPYRUVATE-PROTEIN PHOSPHOTRANSFERASE"/>
    <property type="match status" value="1"/>
</dbReference>
<dbReference type="InterPro" id="IPR015813">
    <property type="entry name" value="Pyrv/PenolPyrv_kinase-like_dom"/>
</dbReference>
<dbReference type="Pfam" id="PF05524">
    <property type="entry name" value="PEP-utilisers_N"/>
    <property type="match status" value="1"/>
</dbReference>
<dbReference type="InterPro" id="IPR040442">
    <property type="entry name" value="Pyrv_kinase-like_dom_sf"/>
</dbReference>
<dbReference type="SUPFAM" id="SSF52009">
    <property type="entry name" value="Phosphohistidine domain"/>
    <property type="match status" value="1"/>
</dbReference>
<reference evidence="21 22" key="1">
    <citation type="submission" date="2020-04" db="EMBL/GenBank/DDBJ databases">
        <title>Novel species.</title>
        <authorList>
            <person name="Teo W.F.A."/>
            <person name="Lipun K."/>
            <person name="Srisuk N."/>
            <person name="Duangmal K."/>
        </authorList>
    </citation>
    <scope>NUCLEOTIDE SEQUENCE [LARGE SCALE GENOMIC DNA]</scope>
    <source>
        <strain evidence="21 22">K13G38</strain>
    </source>
</reference>
<keyword evidence="10 17" id="KW-0762">Sugar transport</keyword>
<dbReference type="InterPro" id="IPR036637">
    <property type="entry name" value="Phosphohistidine_dom_sf"/>
</dbReference>